<feature type="domain" description="DNA/RNA-binding" evidence="3">
    <location>
        <begin position="204"/>
        <end position="484"/>
    </location>
</feature>
<dbReference type="InterPro" id="IPR018834">
    <property type="entry name" value="DNA/RNA-bd_Est1-type"/>
</dbReference>
<dbReference type="InterPro" id="IPR019458">
    <property type="entry name" value="Est1-like_N"/>
</dbReference>
<reference evidence="5" key="1">
    <citation type="submission" date="2022-10" db="EMBL/GenBank/DDBJ databases">
        <title>Tapping the CABI collections for fungal endophytes: first genome assemblies for Collariella, Neodidymelliopsis, Ascochyta clinopodiicola, Didymella pomorum, Didymosphaeria variabile, Neocosmospora piperis and Neocucurbitaria cava.</title>
        <authorList>
            <person name="Hill R."/>
        </authorList>
    </citation>
    <scope>NUCLEOTIDE SEQUENCE</scope>
    <source>
        <strain evidence="5">IMI 355082</strain>
    </source>
</reference>
<feature type="region of interest" description="Disordered" evidence="2">
    <location>
        <begin position="701"/>
        <end position="783"/>
    </location>
</feature>
<dbReference type="PANTHER" id="PTHR15696">
    <property type="entry name" value="SMG-7 SUPPRESSOR WITH MORPHOLOGICAL EFFECT ON GENITALIA PROTEIN 7"/>
    <property type="match status" value="1"/>
</dbReference>
<keyword evidence="1" id="KW-0866">Nonsense-mediated mRNA decay</keyword>
<keyword evidence="1" id="KW-0539">Nucleus</keyword>
<organism evidence="5 6">
    <name type="scientific">Gnomoniopsis smithogilvyi</name>
    <dbReference type="NCBI Taxonomy" id="1191159"/>
    <lineage>
        <taxon>Eukaryota</taxon>
        <taxon>Fungi</taxon>
        <taxon>Dikarya</taxon>
        <taxon>Ascomycota</taxon>
        <taxon>Pezizomycotina</taxon>
        <taxon>Sordariomycetes</taxon>
        <taxon>Sordariomycetidae</taxon>
        <taxon>Diaporthales</taxon>
        <taxon>Gnomoniaceae</taxon>
        <taxon>Gnomoniopsis</taxon>
    </lineage>
</organism>
<sequence>MDRQAMKQRARVLRGLDRLKRGASDKFEKEQLKTLEEDLAQYVILRPIELPRKADRDHRFRLGFVQTLAQDPTYAFEEDAEDVLWKLHIFVNMAYRELAHTIFRGQEHVVTRRRIERAWVTFLNTATAFYRTYFQRLQDLYGMPQIARVTRALQLNAPKVGEAQKAQVSPEALQKSFYSTLLHLGDISRWKLKAQSKPSGMKTAVLYYELAHDLNPTSGAAHHQLGILEDDNHLQIVYHLYRAGAVESPHPNAIQNLEQEFRKLSNLSQTSRRAGPADPNHAFADWFTKLHAYLYKGDEYPQELEEEVLHRLELALKKPNTLPLILKMVLTNIAAYYIAKARIQKQWSLKASSSCQFILRFNVRWIETLSRLLQSELRDFSKSALPAQDQAEGQGLDAVNHPERSSAFTETILPLTRIYMAWLYIYRTDIVDYQDHLGAYVIDMFQVLASSLTVMANEFNNGVTGPSEYLLAEDFEALGMKPFDDATLAPICSLHHEPEKGGFKRHWEDSEIPRHSLQQEILSRVYDWMNYGFALALDERFPLTVTSADGAISVQYSEGGKPDVPVQTTAAVSQDLRQNDYHAENSAPQVNGNVSGAVAAKAQDRISPIDPQPQTSSGRESPTINDLLEAEPNMGLKARMRSLVDDLLDDDNSNFSPQAQHRGVVEDLRRPSYDTYASRPVQDFGGRPTSRLQASVPAFIPGLQPQRGSENIDRPLPQNSVRAGGSSSGFSGSGSSGLAHARQRLGGSTDSSGASPFLSPKGDGHARAASGTQRPDGRVDSVSPPIFAFNSSWTRAFDPNASSLPPVMGMPGPQMNGVAGQRESSPADYQHYPATQTLAQYQATIANGKGYNGSTAYGRGDLATKDDPGYFRNALRQTHMSTALQGADQYDQSVLLSALRGNQPKR</sequence>
<evidence type="ECO:0000259" key="4">
    <source>
        <dbReference type="Pfam" id="PF10374"/>
    </source>
</evidence>
<dbReference type="SUPFAM" id="SSF48452">
    <property type="entry name" value="TPR-like"/>
    <property type="match status" value="1"/>
</dbReference>
<accession>A0A9W8YT80</accession>
<protein>
    <recommendedName>
        <fullName evidence="1">Nonsense-mediated mRNA decay factor</fullName>
    </recommendedName>
</protein>
<feature type="domain" description="Telomerase activating protein Est1-like N-terminal" evidence="4">
    <location>
        <begin position="80"/>
        <end position="192"/>
    </location>
</feature>
<dbReference type="Pfam" id="PF10373">
    <property type="entry name" value="EST1_DNA_bind"/>
    <property type="match status" value="1"/>
</dbReference>
<feature type="compositionally biased region" description="Basic and acidic residues" evidence="2">
    <location>
        <begin position="663"/>
        <end position="672"/>
    </location>
</feature>
<dbReference type="OrthoDB" id="69928at2759"/>
<proteinExistence type="predicted"/>
<keyword evidence="6" id="KW-1185">Reference proteome</keyword>
<dbReference type="Proteomes" id="UP001140453">
    <property type="component" value="Unassembled WGS sequence"/>
</dbReference>
<name>A0A9W8YT80_9PEZI</name>
<feature type="region of interest" description="Disordered" evidence="2">
    <location>
        <begin position="649"/>
        <end position="689"/>
    </location>
</feature>
<evidence type="ECO:0000313" key="5">
    <source>
        <dbReference type="EMBL" id="KAJ4392017.1"/>
    </source>
</evidence>
<dbReference type="InterPro" id="IPR045153">
    <property type="entry name" value="Est1/Ebs1-like"/>
</dbReference>
<dbReference type="InterPro" id="IPR011990">
    <property type="entry name" value="TPR-like_helical_dom_sf"/>
</dbReference>
<dbReference type="GO" id="GO:0005634">
    <property type="term" value="C:nucleus"/>
    <property type="evidence" value="ECO:0007669"/>
    <property type="project" value="UniProtKB-SubCell"/>
</dbReference>
<dbReference type="PANTHER" id="PTHR15696:SF36">
    <property type="entry name" value="NONSENSE-MEDIATED MRNA DECAY FACTOR"/>
    <property type="match status" value="1"/>
</dbReference>
<evidence type="ECO:0000259" key="3">
    <source>
        <dbReference type="Pfam" id="PF10373"/>
    </source>
</evidence>
<feature type="region of interest" description="Disordered" evidence="2">
    <location>
        <begin position="603"/>
        <end position="623"/>
    </location>
</feature>
<dbReference type="Gene3D" id="1.25.40.10">
    <property type="entry name" value="Tetratricopeptide repeat domain"/>
    <property type="match status" value="1"/>
</dbReference>
<dbReference type="Pfam" id="PF10374">
    <property type="entry name" value="EST1"/>
    <property type="match status" value="1"/>
</dbReference>
<evidence type="ECO:0000256" key="1">
    <source>
        <dbReference type="RuleBase" id="RU369098"/>
    </source>
</evidence>
<dbReference type="AlphaFoldDB" id="A0A9W8YT80"/>
<comment type="subcellular location">
    <subcellularLocation>
        <location evidence="1">Nucleus</location>
    </subcellularLocation>
</comment>
<feature type="compositionally biased region" description="Polar residues" evidence="2">
    <location>
        <begin position="612"/>
        <end position="623"/>
    </location>
</feature>
<dbReference type="GO" id="GO:0000184">
    <property type="term" value="P:nuclear-transcribed mRNA catabolic process, nonsense-mediated decay"/>
    <property type="evidence" value="ECO:0007669"/>
    <property type="project" value="UniProtKB-KW"/>
</dbReference>
<gene>
    <name evidence="5" type="ORF">N0V93_005637</name>
</gene>
<dbReference type="EMBL" id="JAPEVB010000003">
    <property type="protein sequence ID" value="KAJ4392017.1"/>
    <property type="molecule type" value="Genomic_DNA"/>
</dbReference>
<comment type="caution">
    <text evidence="5">The sequence shown here is derived from an EMBL/GenBank/DDBJ whole genome shotgun (WGS) entry which is preliminary data.</text>
</comment>
<comment type="function">
    <text evidence="1">Plays a role in nonsense-mediated mRNA decay.</text>
</comment>
<evidence type="ECO:0000256" key="2">
    <source>
        <dbReference type="SAM" id="MobiDB-lite"/>
    </source>
</evidence>
<evidence type="ECO:0000313" key="6">
    <source>
        <dbReference type="Proteomes" id="UP001140453"/>
    </source>
</evidence>